<dbReference type="SUPFAM" id="SSF52768">
    <property type="entry name" value="Arginase/deacetylase"/>
    <property type="match status" value="1"/>
</dbReference>
<evidence type="ECO:0000259" key="1">
    <source>
        <dbReference type="Pfam" id="PF00850"/>
    </source>
</evidence>
<keyword evidence="3" id="KW-1185">Reference proteome</keyword>
<comment type="caution">
    <text evidence="2">The sequence shown here is derived from an EMBL/GenBank/DDBJ whole genome shotgun (WGS) entry which is preliminary data.</text>
</comment>
<dbReference type="OrthoDB" id="424012at2759"/>
<proteinExistence type="predicted"/>
<dbReference type="PRINTS" id="PR01270">
    <property type="entry name" value="HDASUPER"/>
</dbReference>
<dbReference type="InterPro" id="IPR037138">
    <property type="entry name" value="His_deacetylse_dom_sf"/>
</dbReference>
<protein>
    <recommendedName>
        <fullName evidence="1">Histone deacetylase domain-containing protein</fullName>
    </recommendedName>
</protein>
<dbReference type="Proteomes" id="UP000751190">
    <property type="component" value="Unassembled WGS sequence"/>
</dbReference>
<dbReference type="PANTHER" id="PTHR10625:SF10">
    <property type="entry name" value="HISTONE DEACETYLASE HDAC1"/>
    <property type="match status" value="1"/>
</dbReference>
<dbReference type="OMA" id="YVSMHQA"/>
<evidence type="ECO:0000313" key="3">
    <source>
        <dbReference type="Proteomes" id="UP000751190"/>
    </source>
</evidence>
<dbReference type="EMBL" id="JAGTXO010000002">
    <property type="protein sequence ID" value="KAG8469710.1"/>
    <property type="molecule type" value="Genomic_DNA"/>
</dbReference>
<dbReference type="GO" id="GO:0040029">
    <property type="term" value="P:epigenetic regulation of gene expression"/>
    <property type="evidence" value="ECO:0007669"/>
    <property type="project" value="TreeGrafter"/>
</dbReference>
<dbReference type="CDD" id="cd11599">
    <property type="entry name" value="HDAC_classII_2"/>
    <property type="match status" value="1"/>
</dbReference>
<feature type="domain" description="Histone deacetylase" evidence="1">
    <location>
        <begin position="51"/>
        <end position="345"/>
    </location>
</feature>
<dbReference type="Gene3D" id="3.40.800.20">
    <property type="entry name" value="Histone deacetylase domain"/>
    <property type="match status" value="1"/>
</dbReference>
<dbReference type="InterPro" id="IPR023801">
    <property type="entry name" value="His_deacetylse_dom"/>
</dbReference>
<accession>A0A8J5XXF7</accession>
<evidence type="ECO:0000313" key="2">
    <source>
        <dbReference type="EMBL" id="KAG8469710.1"/>
    </source>
</evidence>
<name>A0A8J5XXF7_DIALT</name>
<gene>
    <name evidence="2" type="ORF">KFE25_006165</name>
</gene>
<dbReference type="InterPro" id="IPR000286">
    <property type="entry name" value="HDACs"/>
</dbReference>
<dbReference type="PANTHER" id="PTHR10625">
    <property type="entry name" value="HISTONE DEACETYLASE HDAC1-RELATED"/>
    <property type="match status" value="1"/>
</dbReference>
<reference evidence="2" key="1">
    <citation type="submission" date="2021-05" db="EMBL/GenBank/DDBJ databases">
        <title>The genome of the haptophyte Pavlova lutheri (Diacronema luteri, Pavlovales) - a model for lipid biosynthesis in eukaryotic algae.</title>
        <authorList>
            <person name="Hulatt C.J."/>
            <person name="Posewitz M.C."/>
        </authorList>
    </citation>
    <scope>NUCLEOTIDE SEQUENCE</scope>
    <source>
        <strain evidence="2">NIVA-4/92</strain>
    </source>
</reference>
<organism evidence="2 3">
    <name type="scientific">Diacronema lutheri</name>
    <name type="common">Unicellular marine alga</name>
    <name type="synonym">Monochrysis lutheri</name>
    <dbReference type="NCBI Taxonomy" id="2081491"/>
    <lineage>
        <taxon>Eukaryota</taxon>
        <taxon>Haptista</taxon>
        <taxon>Haptophyta</taxon>
        <taxon>Pavlovophyceae</taxon>
        <taxon>Pavlovales</taxon>
        <taxon>Pavlovaceae</taxon>
        <taxon>Diacronema</taxon>
    </lineage>
</organism>
<dbReference type="GO" id="GO:0004407">
    <property type="term" value="F:histone deacetylase activity"/>
    <property type="evidence" value="ECO:0007669"/>
    <property type="project" value="TreeGrafter"/>
</dbReference>
<sequence length="349" mass="37041">MALLSVLARTLPRAPRAGARLVRLSSTERAPPKLALYTSALCVEHDAGMGHPESPERLTSLLALARGEWATKFGEELELREPNVDVTDEQLLRVHTERHVSRMRAAFATAGSKQATLSLDADTRVCPSSGAASLRASGLTVAAVDAVLADGARTKRAFVMARPPGHHAEPDTAMGFCLFNSIMVGVAHAQAAHGLRKVALLDFDVHHGNGGQAMCTEHADRFFASSHQSPCYPGSGNRLGTSGVAGQVLNVPLKPGAGSEQFRTAWADTILPAMAAFAPEMVFVSAGFDAHEFDPLASLFLHEDDYEWVTKKIAETAGGAPIVSYLEGGYEIGALGRSVRAHVKGMIEA</sequence>
<dbReference type="AlphaFoldDB" id="A0A8J5XXF7"/>
<dbReference type="Pfam" id="PF00850">
    <property type="entry name" value="Hist_deacetyl"/>
    <property type="match status" value="1"/>
</dbReference>
<dbReference type="InterPro" id="IPR023696">
    <property type="entry name" value="Ureohydrolase_dom_sf"/>
</dbReference>